<dbReference type="OrthoDB" id="9805628at2"/>
<dbReference type="eggNOG" id="COG0115">
    <property type="taxonomic scope" value="Bacteria"/>
</dbReference>
<keyword evidence="4" id="KW-0663">Pyridoxal phosphate</keyword>
<dbReference type="AlphaFoldDB" id="C7RBG8"/>
<keyword evidence="12" id="KW-1185">Reference proteome</keyword>
<evidence type="ECO:0000256" key="5">
    <source>
        <dbReference type="ARBA" id="ARBA00022909"/>
    </source>
</evidence>
<dbReference type="InterPro" id="IPR043132">
    <property type="entry name" value="BCAT-like_C"/>
</dbReference>
<comment type="cofactor">
    <cofactor evidence="1">
        <name>pyridoxal 5'-phosphate</name>
        <dbReference type="ChEBI" id="CHEBI:597326"/>
    </cofactor>
</comment>
<dbReference type="KEGG" id="kko:Kkor_1191"/>
<comment type="catalytic activity">
    <reaction evidence="9">
        <text>4-amino-4-deoxychorismate = 4-aminobenzoate + pyruvate + H(+)</text>
        <dbReference type="Rhea" id="RHEA:16201"/>
        <dbReference type="ChEBI" id="CHEBI:15361"/>
        <dbReference type="ChEBI" id="CHEBI:15378"/>
        <dbReference type="ChEBI" id="CHEBI:17836"/>
        <dbReference type="ChEBI" id="CHEBI:58406"/>
        <dbReference type="EC" id="4.1.3.38"/>
    </reaction>
</comment>
<dbReference type="InterPro" id="IPR050571">
    <property type="entry name" value="Class-IV_PLP-Dep_Aminotrnsfr"/>
</dbReference>
<dbReference type="InParanoid" id="C7RBG8"/>
<dbReference type="InterPro" id="IPR017824">
    <property type="entry name" value="Aminodeoxychorismate_lyase_IV"/>
</dbReference>
<dbReference type="GO" id="GO:0046656">
    <property type="term" value="P:folic acid biosynthetic process"/>
    <property type="evidence" value="ECO:0007669"/>
    <property type="project" value="UniProtKB-KW"/>
</dbReference>
<dbReference type="HOGENOM" id="CLU_020844_2_1_6"/>
<dbReference type="InterPro" id="IPR043131">
    <property type="entry name" value="BCAT-like_N"/>
</dbReference>
<dbReference type="GO" id="GO:0008696">
    <property type="term" value="F:4-amino-4-deoxychorismate lyase activity"/>
    <property type="evidence" value="ECO:0007669"/>
    <property type="project" value="UniProtKB-UniRule"/>
</dbReference>
<dbReference type="SUPFAM" id="SSF56752">
    <property type="entry name" value="D-aminoacid aminotransferase-like PLP-dependent enzymes"/>
    <property type="match status" value="1"/>
</dbReference>
<evidence type="ECO:0000313" key="11">
    <source>
        <dbReference type="EMBL" id="ACV26610.1"/>
    </source>
</evidence>
<dbReference type="EMBL" id="CP001707">
    <property type="protein sequence ID" value="ACV26610.1"/>
    <property type="molecule type" value="Genomic_DNA"/>
</dbReference>
<accession>C7RBG8</accession>
<keyword evidence="5" id="KW-0289">Folate biosynthesis</keyword>
<gene>
    <name evidence="11" type="ordered locus">Kkor_1191</name>
</gene>
<dbReference type="Gene3D" id="3.20.10.10">
    <property type="entry name" value="D-amino Acid Aminotransferase, subunit A, domain 2"/>
    <property type="match status" value="1"/>
</dbReference>
<dbReference type="GO" id="GO:0008153">
    <property type="term" value="P:4-aminobenzoate biosynthetic process"/>
    <property type="evidence" value="ECO:0007669"/>
    <property type="project" value="UniProtKB-UniRule"/>
</dbReference>
<evidence type="ECO:0000256" key="10">
    <source>
        <dbReference type="NCBIfam" id="TIGR03461"/>
    </source>
</evidence>
<evidence type="ECO:0000256" key="4">
    <source>
        <dbReference type="ARBA" id="ARBA00022898"/>
    </source>
</evidence>
<comment type="pathway">
    <text evidence="7">Cofactor biosynthesis; tetrahydrofolate biosynthesis; 4-aminobenzoate from chorismate: step 2/2.</text>
</comment>
<proteinExistence type="inferred from homology"/>
<evidence type="ECO:0000256" key="7">
    <source>
        <dbReference type="ARBA" id="ARBA00035633"/>
    </source>
</evidence>
<evidence type="ECO:0000256" key="8">
    <source>
        <dbReference type="ARBA" id="ARBA00035676"/>
    </source>
</evidence>
<dbReference type="EC" id="4.1.3.38" evidence="8 10"/>
<dbReference type="FunCoup" id="C7RBG8">
    <property type="interactions" value="313"/>
</dbReference>
<dbReference type="GO" id="GO:0030170">
    <property type="term" value="F:pyridoxal phosphate binding"/>
    <property type="evidence" value="ECO:0007669"/>
    <property type="project" value="InterPro"/>
</dbReference>
<dbReference type="NCBIfam" id="TIGR03461">
    <property type="entry name" value="pabC_Proteo"/>
    <property type="match status" value="1"/>
</dbReference>
<dbReference type="GO" id="GO:0005829">
    <property type="term" value="C:cytosol"/>
    <property type="evidence" value="ECO:0007669"/>
    <property type="project" value="TreeGrafter"/>
</dbReference>
<dbReference type="Proteomes" id="UP000001231">
    <property type="component" value="Chromosome"/>
</dbReference>
<reference evidence="11 12" key="1">
    <citation type="journal article" date="2009" name="Stand. Genomic Sci.">
        <title>Complete genome sequence of Kangiella koreensis type strain (SW-125).</title>
        <authorList>
            <person name="Han C."/>
            <person name="Sikorski J."/>
            <person name="Lapidus A."/>
            <person name="Nolan M."/>
            <person name="Glavina Del Rio T."/>
            <person name="Tice H."/>
            <person name="Cheng J.F."/>
            <person name="Lucas S."/>
            <person name="Chen F."/>
            <person name="Copeland A."/>
            <person name="Ivanova N."/>
            <person name="Mavromatis K."/>
            <person name="Ovchinnikova G."/>
            <person name="Pati A."/>
            <person name="Bruce D."/>
            <person name="Goodwin L."/>
            <person name="Pitluck S."/>
            <person name="Chen A."/>
            <person name="Palaniappan K."/>
            <person name="Land M."/>
            <person name="Hauser L."/>
            <person name="Chang Y.J."/>
            <person name="Jeffries C.D."/>
            <person name="Chain P."/>
            <person name="Saunders E."/>
            <person name="Brettin T."/>
            <person name="Goker M."/>
            <person name="Tindall B.J."/>
            <person name="Bristow J."/>
            <person name="Eisen J.A."/>
            <person name="Markowitz V."/>
            <person name="Hugenholtz P."/>
            <person name="Kyrpides N.C."/>
            <person name="Klenk H.P."/>
            <person name="Detter J.C."/>
        </authorList>
    </citation>
    <scope>NUCLEOTIDE SEQUENCE [LARGE SCALE GENOMIC DNA]</scope>
    <source>
        <strain evidence="12">DSM 16069 / KCTC 12182 / SW-125</strain>
    </source>
</reference>
<organism evidence="11 12">
    <name type="scientific">Kangiella koreensis (strain DSM 16069 / JCM 12317 / KCTC 12182 / SW-125)</name>
    <dbReference type="NCBI Taxonomy" id="523791"/>
    <lineage>
        <taxon>Bacteria</taxon>
        <taxon>Pseudomonadati</taxon>
        <taxon>Pseudomonadota</taxon>
        <taxon>Gammaproteobacteria</taxon>
        <taxon>Kangiellales</taxon>
        <taxon>Kangiellaceae</taxon>
        <taxon>Kangiella</taxon>
    </lineage>
</organism>
<evidence type="ECO:0000256" key="3">
    <source>
        <dbReference type="ARBA" id="ARBA00011738"/>
    </source>
</evidence>
<dbReference type="InterPro" id="IPR001544">
    <property type="entry name" value="Aminotrans_IV"/>
</dbReference>
<dbReference type="Gene3D" id="3.30.470.10">
    <property type="match status" value="1"/>
</dbReference>
<comment type="similarity">
    <text evidence="2">Belongs to the class-IV pyridoxal-phosphate-dependent aminotransferase family.</text>
</comment>
<evidence type="ECO:0000256" key="2">
    <source>
        <dbReference type="ARBA" id="ARBA00009320"/>
    </source>
</evidence>
<evidence type="ECO:0000313" key="12">
    <source>
        <dbReference type="Proteomes" id="UP000001231"/>
    </source>
</evidence>
<dbReference type="PANTHER" id="PTHR42743:SF2">
    <property type="entry name" value="AMINODEOXYCHORISMATE LYASE"/>
    <property type="match status" value="1"/>
</dbReference>
<dbReference type="STRING" id="523791.Kkor_1191"/>
<dbReference type="Pfam" id="PF01063">
    <property type="entry name" value="Aminotran_4"/>
    <property type="match status" value="1"/>
</dbReference>
<protein>
    <recommendedName>
        <fullName evidence="8 10">Aminodeoxychorismate lyase</fullName>
        <ecNumber evidence="8 10">4.1.3.38</ecNumber>
    </recommendedName>
</protein>
<comment type="subunit">
    <text evidence="3">Homodimer.</text>
</comment>
<dbReference type="RefSeq" id="WP_012801124.1">
    <property type="nucleotide sequence ID" value="NC_013166.1"/>
</dbReference>
<dbReference type="PANTHER" id="PTHR42743">
    <property type="entry name" value="AMINO-ACID AMINOTRANSFERASE"/>
    <property type="match status" value="1"/>
</dbReference>
<evidence type="ECO:0000256" key="1">
    <source>
        <dbReference type="ARBA" id="ARBA00001933"/>
    </source>
</evidence>
<evidence type="ECO:0000256" key="6">
    <source>
        <dbReference type="ARBA" id="ARBA00023239"/>
    </source>
</evidence>
<name>C7RBG8_KANKD</name>
<dbReference type="InterPro" id="IPR036038">
    <property type="entry name" value="Aminotransferase-like"/>
</dbReference>
<keyword evidence="6 11" id="KW-0456">Lyase</keyword>
<evidence type="ECO:0000256" key="9">
    <source>
        <dbReference type="ARBA" id="ARBA00049529"/>
    </source>
</evidence>
<sequence length="281" mass="31116">MNSKHNIQQTEHTWVNGVPCGELAVSDRGLLYGDAFFTTIKVTDRRVEHWALHSERLVFSTERLGFPSLDLKTIKAELLAFVKEQSAVSQSADGVVRLTISRGSGVRGYKVPASPELQRIMSWSAIKAANAYDAGVHLSICSTPPMIHPALAGVKHCNRLAEVLAAQEVPQDCFDGIMSLDDKVICGTKSNIYFYINEQWKTPKLSQAGVNGTVRRWLLNEQSNFVEADISHKDMASASYCLVSNAIVGIIPVVVVGSTKFELYPDWQELAQSYRQAAFRE</sequence>